<proteinExistence type="predicted"/>
<gene>
    <name evidence="2" type="ORF">GCM10011354_07010</name>
</gene>
<name>A0A8J3A828_9ACTN</name>
<feature type="transmembrane region" description="Helical" evidence="1">
    <location>
        <begin position="103"/>
        <end position="125"/>
    </location>
</feature>
<reference evidence="2" key="1">
    <citation type="journal article" date="2014" name="Int. J. Syst. Evol. Microbiol.">
        <title>Complete genome sequence of Corynebacterium casei LMG S-19264T (=DSM 44701T), isolated from a smear-ripened cheese.</title>
        <authorList>
            <consortium name="US DOE Joint Genome Institute (JGI-PGF)"/>
            <person name="Walter F."/>
            <person name="Albersmeier A."/>
            <person name="Kalinowski J."/>
            <person name="Ruckert C."/>
        </authorList>
    </citation>
    <scope>NUCLEOTIDE SEQUENCE</scope>
    <source>
        <strain evidence="2">CGMCC 1.14988</strain>
    </source>
</reference>
<feature type="transmembrane region" description="Helical" evidence="1">
    <location>
        <begin position="73"/>
        <end position="91"/>
    </location>
</feature>
<evidence type="ECO:0000256" key="1">
    <source>
        <dbReference type="SAM" id="Phobius"/>
    </source>
</evidence>
<dbReference type="Proteomes" id="UP000650511">
    <property type="component" value="Unassembled WGS sequence"/>
</dbReference>
<keyword evidence="1" id="KW-0812">Transmembrane</keyword>
<comment type="caution">
    <text evidence="2">The sequence shown here is derived from an EMBL/GenBank/DDBJ whole genome shotgun (WGS) entry which is preliminary data.</text>
</comment>
<evidence type="ECO:0000313" key="2">
    <source>
        <dbReference type="EMBL" id="GGI04029.1"/>
    </source>
</evidence>
<protein>
    <recommendedName>
        <fullName evidence="4">ATP synthase protein I</fullName>
    </recommendedName>
</protein>
<evidence type="ECO:0008006" key="4">
    <source>
        <dbReference type="Google" id="ProtNLM"/>
    </source>
</evidence>
<keyword evidence="1" id="KW-1133">Transmembrane helix</keyword>
<dbReference type="EMBL" id="BMHA01000002">
    <property type="protein sequence ID" value="GGI04029.1"/>
    <property type="molecule type" value="Genomic_DNA"/>
</dbReference>
<evidence type="ECO:0000313" key="3">
    <source>
        <dbReference type="Proteomes" id="UP000650511"/>
    </source>
</evidence>
<keyword evidence="1" id="KW-0472">Membrane</keyword>
<keyword evidence="3" id="KW-1185">Reference proteome</keyword>
<dbReference type="RefSeq" id="WP_130650811.1">
    <property type="nucleotide sequence ID" value="NZ_BMHA01000002.1"/>
</dbReference>
<dbReference type="AlphaFoldDB" id="A0A8J3A828"/>
<sequence length="150" mass="15412">MVADPTRASAWRLAVRTWRLLAVLAASAALVGGLTAGAPAAWSAVVGVALAAVLFGLSVLLLVWIVSRPSDASLGLLVGGLGIRLAAYLVILDAASGATWFHAEALAVAVAIALAVTMVAEFVWLTRSPQLFNVDPDARRLPTVSAATRS</sequence>
<organism evidence="2 3">
    <name type="scientific">Egicoccus halophilus</name>
    <dbReference type="NCBI Taxonomy" id="1670830"/>
    <lineage>
        <taxon>Bacteria</taxon>
        <taxon>Bacillati</taxon>
        <taxon>Actinomycetota</taxon>
        <taxon>Nitriliruptoria</taxon>
        <taxon>Egicoccales</taxon>
        <taxon>Egicoccaceae</taxon>
        <taxon>Egicoccus</taxon>
    </lineage>
</organism>
<reference evidence="2" key="2">
    <citation type="submission" date="2020-09" db="EMBL/GenBank/DDBJ databases">
        <authorList>
            <person name="Sun Q."/>
            <person name="Zhou Y."/>
        </authorList>
    </citation>
    <scope>NUCLEOTIDE SEQUENCE</scope>
    <source>
        <strain evidence="2">CGMCC 1.14988</strain>
    </source>
</reference>
<feature type="transmembrane region" description="Helical" evidence="1">
    <location>
        <begin position="46"/>
        <end position="66"/>
    </location>
</feature>
<accession>A0A8J3A828</accession>